<dbReference type="OrthoDB" id="106834at2759"/>
<name>A0A080ZTF4_PHYNI</name>
<comment type="caution">
    <text evidence="2">The sequence shown here is derived from an EMBL/GenBank/DDBJ whole genome shotgun (WGS) entry which is preliminary data.</text>
</comment>
<feature type="compositionally biased region" description="Basic residues" evidence="1">
    <location>
        <begin position="80"/>
        <end position="94"/>
    </location>
</feature>
<feature type="compositionally biased region" description="Polar residues" evidence="1">
    <location>
        <begin position="61"/>
        <end position="71"/>
    </location>
</feature>
<proteinExistence type="predicted"/>
<evidence type="ECO:0000256" key="1">
    <source>
        <dbReference type="SAM" id="MobiDB-lite"/>
    </source>
</evidence>
<dbReference type="AlphaFoldDB" id="A0A080ZTF4"/>
<sequence>MSFLATEEDKTILSEAFAFIAACGSETSSVSVDTTDDNSGLDDVPFLDDLIDSNSLELLNGSDINEQDSTSSVAPAVKAKPQKPKKKSTKKRRVRSAETSSTGLQRRKRAELASLREQVEELQGVLDQLKRAGPLALPLSKDGVDTFESDRGTQWHSHAVEQYRLRLQAEKVNRQLKAIMKNHIKVRESLGGVLQKRSVLYGMDYLMNDNAPRCSAVLHGANHVDAWMARLENTTEHLRLLSRSRFETNQHLVLVNNSVQCKYDERRKTKIIEFETTTPLNCSLQEASSFLWTDFQSDRILGNKPDTLIKKVVLTMPSRKGTIAAEKLHFLRKYQNEDEMVLTWADIMVLPTKRELQFRTEGIIVLSPSTTKPDQTTCRSFLKLYLDTNDIDYQLRPEDVAYAQDIVLGAMTMKLRLYWQSFQNMLIEGATRTPYTC</sequence>
<gene>
    <name evidence="2" type="ORF">F444_13576</name>
</gene>
<dbReference type="Proteomes" id="UP000028582">
    <property type="component" value="Unassembled WGS sequence"/>
</dbReference>
<dbReference type="EMBL" id="ANJA01002461">
    <property type="protein sequence ID" value="ETO69915.1"/>
    <property type="molecule type" value="Genomic_DNA"/>
</dbReference>
<accession>A0A080ZTF4</accession>
<feature type="region of interest" description="Disordered" evidence="1">
    <location>
        <begin position="61"/>
        <end position="110"/>
    </location>
</feature>
<reference evidence="2 3" key="1">
    <citation type="submission" date="2013-11" db="EMBL/GenBank/DDBJ databases">
        <title>The Genome Sequence of Phytophthora parasitica P1976.</title>
        <authorList>
            <consortium name="The Broad Institute Genomics Platform"/>
            <person name="Russ C."/>
            <person name="Tyler B."/>
            <person name="Panabieres F."/>
            <person name="Shan W."/>
            <person name="Tripathy S."/>
            <person name="Grunwald N."/>
            <person name="Machado M."/>
            <person name="Johnson C.S."/>
            <person name="Walker B."/>
            <person name="Young S."/>
            <person name="Zeng Q."/>
            <person name="Gargeya S."/>
            <person name="Fitzgerald M."/>
            <person name="Haas B."/>
            <person name="Abouelleil A."/>
            <person name="Allen A.W."/>
            <person name="Alvarado L."/>
            <person name="Arachchi H.M."/>
            <person name="Berlin A.M."/>
            <person name="Chapman S.B."/>
            <person name="Gainer-Dewar J."/>
            <person name="Goldberg J."/>
            <person name="Griggs A."/>
            <person name="Gujja S."/>
            <person name="Hansen M."/>
            <person name="Howarth C."/>
            <person name="Imamovic A."/>
            <person name="Ireland A."/>
            <person name="Larimer J."/>
            <person name="McCowan C."/>
            <person name="Murphy C."/>
            <person name="Pearson M."/>
            <person name="Poon T.W."/>
            <person name="Priest M."/>
            <person name="Roberts A."/>
            <person name="Saif S."/>
            <person name="Shea T."/>
            <person name="Sisk P."/>
            <person name="Sykes S."/>
            <person name="Wortman J."/>
            <person name="Nusbaum C."/>
            <person name="Birren B."/>
        </authorList>
    </citation>
    <scope>NUCLEOTIDE SEQUENCE [LARGE SCALE GENOMIC DNA]</scope>
    <source>
        <strain evidence="2 3">P1976</strain>
    </source>
</reference>
<evidence type="ECO:0000313" key="2">
    <source>
        <dbReference type="EMBL" id="ETO69915.1"/>
    </source>
</evidence>
<protein>
    <submittedName>
        <fullName evidence="2">Uncharacterized protein</fullName>
    </submittedName>
</protein>
<evidence type="ECO:0000313" key="3">
    <source>
        <dbReference type="Proteomes" id="UP000028582"/>
    </source>
</evidence>
<organism evidence="2 3">
    <name type="scientific">Phytophthora nicotianae P1976</name>
    <dbReference type="NCBI Taxonomy" id="1317066"/>
    <lineage>
        <taxon>Eukaryota</taxon>
        <taxon>Sar</taxon>
        <taxon>Stramenopiles</taxon>
        <taxon>Oomycota</taxon>
        <taxon>Peronosporomycetes</taxon>
        <taxon>Peronosporales</taxon>
        <taxon>Peronosporaceae</taxon>
        <taxon>Phytophthora</taxon>
    </lineage>
</organism>